<feature type="signal peptide" evidence="1">
    <location>
        <begin position="1"/>
        <end position="18"/>
    </location>
</feature>
<proteinExistence type="predicted"/>
<reference evidence="4" key="1">
    <citation type="journal article" date="2019" name="Int. J. Syst. Evol. Microbiol.">
        <title>The Global Catalogue of Microorganisms (GCM) 10K type strain sequencing project: providing services to taxonomists for standard genome sequencing and annotation.</title>
        <authorList>
            <consortium name="The Broad Institute Genomics Platform"/>
            <consortium name="The Broad Institute Genome Sequencing Center for Infectious Disease"/>
            <person name="Wu L."/>
            <person name="Ma J."/>
        </authorList>
    </citation>
    <scope>NUCLEOTIDE SEQUENCE [LARGE SCALE GENOMIC DNA]</scope>
    <source>
        <strain evidence="4">CECT 8288</strain>
    </source>
</reference>
<dbReference type="InterPro" id="IPR051043">
    <property type="entry name" value="Sulfatase_Mod_Factor_Kinase"/>
</dbReference>
<gene>
    <name evidence="3" type="ORF">ACFOND_09705</name>
</gene>
<accession>A0ABV7WTW8</accession>
<comment type="caution">
    <text evidence="3">The sequence shown here is derived from an EMBL/GenBank/DDBJ whole genome shotgun (WGS) entry which is preliminary data.</text>
</comment>
<evidence type="ECO:0000313" key="4">
    <source>
        <dbReference type="Proteomes" id="UP001595710"/>
    </source>
</evidence>
<feature type="chain" id="PRO_5046516538" evidence="1">
    <location>
        <begin position="19"/>
        <end position="279"/>
    </location>
</feature>
<evidence type="ECO:0000259" key="2">
    <source>
        <dbReference type="Pfam" id="PF03781"/>
    </source>
</evidence>
<keyword evidence="4" id="KW-1185">Reference proteome</keyword>
<evidence type="ECO:0000256" key="1">
    <source>
        <dbReference type="SAM" id="SignalP"/>
    </source>
</evidence>
<dbReference type="InterPro" id="IPR042095">
    <property type="entry name" value="SUMF_sf"/>
</dbReference>
<protein>
    <submittedName>
        <fullName evidence="3">Formylglycine-generating enzyme family protein</fullName>
    </submittedName>
</protein>
<sequence>MYRALTLSLAIIYTTAHAADIKERTDAHGIAQVWVPPGTFMMGTDNPNFTEPSWAVKVFPTEAPRFETTITEGYWIDKYEATNESFQAFVDADGYTTEAFWSKEGWDWISGRYLPIYPIPCHEGAANLPRACITWYEAEAYAAWRGGRLPTEAEWEYAAAGPSSLIFPWGNEWQDNHANIGDTALPVGSLPAGVSWVGAHDMSGNVMEWVSDWINFDFDRSTQGDNPTGSPTGFKKMEKGGWYGSHPNVSRNAYHHFEDAPIYQDSHIGVRVVTPAKMP</sequence>
<dbReference type="EMBL" id="JBHRYN010000011">
    <property type="protein sequence ID" value="MFC3701913.1"/>
    <property type="molecule type" value="Genomic_DNA"/>
</dbReference>
<feature type="domain" description="Sulfatase-modifying factor enzyme-like" evidence="2">
    <location>
        <begin position="32"/>
        <end position="273"/>
    </location>
</feature>
<dbReference type="PANTHER" id="PTHR23150:SF19">
    <property type="entry name" value="FORMYLGLYCINE-GENERATING ENZYME"/>
    <property type="match status" value="1"/>
</dbReference>
<dbReference type="InterPro" id="IPR005532">
    <property type="entry name" value="SUMF_dom"/>
</dbReference>
<dbReference type="Proteomes" id="UP001595710">
    <property type="component" value="Unassembled WGS sequence"/>
</dbReference>
<dbReference type="RefSeq" id="WP_290283102.1">
    <property type="nucleotide sequence ID" value="NZ_JAUFQI010000001.1"/>
</dbReference>
<keyword evidence="1" id="KW-0732">Signal</keyword>
<evidence type="ECO:0000313" key="3">
    <source>
        <dbReference type="EMBL" id="MFC3701913.1"/>
    </source>
</evidence>
<name>A0ABV7WTW8_9GAMM</name>
<dbReference type="Pfam" id="PF03781">
    <property type="entry name" value="FGE-sulfatase"/>
    <property type="match status" value="1"/>
</dbReference>
<dbReference type="Gene3D" id="3.90.1580.10">
    <property type="entry name" value="paralog of FGE (formylglycine-generating enzyme)"/>
    <property type="match status" value="1"/>
</dbReference>
<dbReference type="InterPro" id="IPR016187">
    <property type="entry name" value="CTDL_fold"/>
</dbReference>
<dbReference type="PANTHER" id="PTHR23150">
    <property type="entry name" value="SULFATASE MODIFYING FACTOR 1, 2"/>
    <property type="match status" value="1"/>
</dbReference>
<dbReference type="SUPFAM" id="SSF56436">
    <property type="entry name" value="C-type lectin-like"/>
    <property type="match status" value="1"/>
</dbReference>
<organism evidence="3 4">
    <name type="scientific">Reinekea marina</name>
    <dbReference type="NCBI Taxonomy" id="1310421"/>
    <lineage>
        <taxon>Bacteria</taxon>
        <taxon>Pseudomonadati</taxon>
        <taxon>Pseudomonadota</taxon>
        <taxon>Gammaproteobacteria</taxon>
        <taxon>Oceanospirillales</taxon>
        <taxon>Saccharospirillaceae</taxon>
        <taxon>Reinekea</taxon>
    </lineage>
</organism>